<dbReference type="Proteomes" id="UP001595665">
    <property type="component" value="Unassembled WGS sequence"/>
</dbReference>
<evidence type="ECO:0000313" key="2">
    <source>
        <dbReference type="EMBL" id="MFC3459386.1"/>
    </source>
</evidence>
<dbReference type="Gene3D" id="3.40.630.30">
    <property type="match status" value="1"/>
</dbReference>
<proteinExistence type="predicted"/>
<keyword evidence="2" id="KW-0012">Acyltransferase</keyword>
<dbReference type="SUPFAM" id="SSF55729">
    <property type="entry name" value="Acyl-CoA N-acyltransferases (Nat)"/>
    <property type="match status" value="1"/>
</dbReference>
<protein>
    <submittedName>
        <fullName evidence="2">GNAT family N-acetyltransferase</fullName>
        <ecNumber evidence="2">2.3.-.-</ecNumber>
    </submittedName>
</protein>
<comment type="caution">
    <text evidence="2">The sequence shown here is derived from an EMBL/GenBank/DDBJ whole genome shotgun (WGS) entry which is preliminary data.</text>
</comment>
<dbReference type="InterPro" id="IPR000182">
    <property type="entry name" value="GNAT_dom"/>
</dbReference>
<dbReference type="RefSeq" id="WP_379735934.1">
    <property type="nucleotide sequence ID" value="NZ_JBHRVV010000001.1"/>
</dbReference>
<dbReference type="GO" id="GO:0016746">
    <property type="term" value="F:acyltransferase activity"/>
    <property type="evidence" value="ECO:0007669"/>
    <property type="project" value="UniProtKB-KW"/>
</dbReference>
<reference evidence="3" key="1">
    <citation type="journal article" date="2019" name="Int. J. Syst. Evol. Microbiol.">
        <title>The Global Catalogue of Microorganisms (GCM) 10K type strain sequencing project: providing services to taxonomists for standard genome sequencing and annotation.</title>
        <authorList>
            <consortium name="The Broad Institute Genomics Platform"/>
            <consortium name="The Broad Institute Genome Sequencing Center for Infectious Disease"/>
            <person name="Wu L."/>
            <person name="Ma J."/>
        </authorList>
    </citation>
    <scope>NUCLEOTIDE SEQUENCE [LARGE SCALE GENOMIC DNA]</scope>
    <source>
        <strain evidence="3">CCM 7480</strain>
    </source>
</reference>
<dbReference type="InterPro" id="IPR016181">
    <property type="entry name" value="Acyl_CoA_acyltransferase"/>
</dbReference>
<feature type="domain" description="N-acetyltransferase" evidence="1">
    <location>
        <begin position="3"/>
        <end position="148"/>
    </location>
</feature>
<accession>A0ABV7PJJ0</accession>
<keyword evidence="3" id="KW-1185">Reference proteome</keyword>
<sequence length="148" mass="17062">MTITLRDVTEENFESLMDMELPAHQRDLLHTNAYSIAQAKFYACLVPRAIYQDERPVGFAMYNREDDGRPGYYGIYRFMVDFPLQSQGIGRRAMALLLEEIKAAPDVEVINICYHPHNARASAFYKSFGFVEIGIDCNQEMVAEIRLR</sequence>
<evidence type="ECO:0000313" key="3">
    <source>
        <dbReference type="Proteomes" id="UP001595665"/>
    </source>
</evidence>
<dbReference type="Pfam" id="PF00583">
    <property type="entry name" value="Acetyltransf_1"/>
    <property type="match status" value="1"/>
</dbReference>
<name>A0ABV7PJJ0_9BURK</name>
<dbReference type="EC" id="2.3.-.-" evidence="2"/>
<keyword evidence="2" id="KW-0808">Transferase</keyword>
<dbReference type="EMBL" id="JBHRVV010000001">
    <property type="protein sequence ID" value="MFC3459386.1"/>
    <property type="molecule type" value="Genomic_DNA"/>
</dbReference>
<gene>
    <name evidence="2" type="ORF">ACFOPH_14210</name>
</gene>
<organism evidence="2 3">
    <name type="scientific">Massilia haematophila</name>
    <dbReference type="NCBI Taxonomy" id="457923"/>
    <lineage>
        <taxon>Bacteria</taxon>
        <taxon>Pseudomonadati</taxon>
        <taxon>Pseudomonadota</taxon>
        <taxon>Betaproteobacteria</taxon>
        <taxon>Burkholderiales</taxon>
        <taxon>Oxalobacteraceae</taxon>
        <taxon>Telluria group</taxon>
        <taxon>Massilia</taxon>
    </lineage>
</organism>
<dbReference type="CDD" id="cd04301">
    <property type="entry name" value="NAT_SF"/>
    <property type="match status" value="1"/>
</dbReference>
<evidence type="ECO:0000259" key="1">
    <source>
        <dbReference type="PROSITE" id="PS51186"/>
    </source>
</evidence>
<dbReference type="PROSITE" id="PS51186">
    <property type="entry name" value="GNAT"/>
    <property type="match status" value="1"/>
</dbReference>